<sequence>MTRFTMTAAALLMATSMAARADVQSIEVEADLTALENIEAAQVWTSISDDLETEIAERLVSKIGENGASIEVQINSVELANSFTQAIGVADSKLIGDVEIDAPGLFNKIDYTLTVSAEQAVAYYPDGTQTADLTMGSEVYYQAMLDAFADNVVAKFDE</sequence>
<gene>
    <name evidence="2" type="ORF">G3256_07185</name>
</gene>
<evidence type="ECO:0000313" key="3">
    <source>
        <dbReference type="Proteomes" id="UP000503308"/>
    </source>
</evidence>
<dbReference type="RefSeq" id="WP_169640172.1">
    <property type="nucleotide sequence ID" value="NZ_CP048788.1"/>
</dbReference>
<evidence type="ECO:0000313" key="2">
    <source>
        <dbReference type="EMBL" id="QJF50956.1"/>
    </source>
</evidence>
<dbReference type="KEGG" id="rpon:G3256_07185"/>
<organism evidence="2 3">
    <name type="scientific">Roseobacter ponti</name>
    <dbReference type="NCBI Taxonomy" id="1891787"/>
    <lineage>
        <taxon>Bacteria</taxon>
        <taxon>Pseudomonadati</taxon>
        <taxon>Pseudomonadota</taxon>
        <taxon>Alphaproteobacteria</taxon>
        <taxon>Rhodobacterales</taxon>
        <taxon>Roseobacteraceae</taxon>
        <taxon>Roseobacter</taxon>
    </lineage>
</organism>
<evidence type="ECO:0000256" key="1">
    <source>
        <dbReference type="SAM" id="SignalP"/>
    </source>
</evidence>
<name>A0A858SVQ5_9RHOB</name>
<reference evidence="2 3" key="1">
    <citation type="submission" date="2020-02" db="EMBL/GenBank/DDBJ databases">
        <title>Genome sequence of Roseobacter ponti.</title>
        <authorList>
            <person name="Hollensteiner J."/>
            <person name="Schneider D."/>
            <person name="Poehlein A."/>
            <person name="Daniel R."/>
        </authorList>
    </citation>
    <scope>NUCLEOTIDE SEQUENCE [LARGE SCALE GENOMIC DNA]</scope>
    <source>
        <strain evidence="2 3">DSM 106830</strain>
    </source>
</reference>
<feature type="signal peptide" evidence="1">
    <location>
        <begin position="1"/>
        <end position="21"/>
    </location>
</feature>
<proteinExistence type="predicted"/>
<keyword evidence="3" id="KW-1185">Reference proteome</keyword>
<protein>
    <submittedName>
        <fullName evidence="2">Uncharacterized protein</fullName>
    </submittedName>
</protein>
<keyword evidence="1" id="KW-0732">Signal</keyword>
<dbReference type="AlphaFoldDB" id="A0A858SVQ5"/>
<dbReference type="Proteomes" id="UP000503308">
    <property type="component" value="Chromosome"/>
</dbReference>
<feature type="chain" id="PRO_5033006136" evidence="1">
    <location>
        <begin position="22"/>
        <end position="158"/>
    </location>
</feature>
<dbReference type="EMBL" id="CP048788">
    <property type="protein sequence ID" value="QJF50956.1"/>
    <property type="molecule type" value="Genomic_DNA"/>
</dbReference>
<accession>A0A858SVQ5</accession>